<dbReference type="SUPFAM" id="SSF52279">
    <property type="entry name" value="Beta-D-glucan exohydrolase, C-terminal domain"/>
    <property type="match status" value="1"/>
</dbReference>
<dbReference type="InterPro" id="IPR017853">
    <property type="entry name" value="GH"/>
</dbReference>
<evidence type="ECO:0000259" key="4">
    <source>
        <dbReference type="SMART" id="SM01217"/>
    </source>
</evidence>
<dbReference type="InterPro" id="IPR002772">
    <property type="entry name" value="Glyco_hydro_3_C"/>
</dbReference>
<reference evidence="6" key="1">
    <citation type="journal article" date="2019" name="Int. J. Syst. Evol. Microbiol.">
        <title>The Global Catalogue of Microorganisms (GCM) 10K type strain sequencing project: providing services to taxonomists for standard genome sequencing and annotation.</title>
        <authorList>
            <consortium name="The Broad Institute Genomics Platform"/>
            <consortium name="The Broad Institute Genome Sequencing Center for Infectious Disease"/>
            <person name="Wu L."/>
            <person name="Ma J."/>
        </authorList>
    </citation>
    <scope>NUCLEOTIDE SEQUENCE [LARGE SCALE GENOMIC DNA]</scope>
    <source>
        <strain evidence="6">NBRC 108728</strain>
    </source>
</reference>
<evidence type="ECO:0000313" key="5">
    <source>
        <dbReference type="EMBL" id="BDZ47970.1"/>
    </source>
</evidence>
<dbReference type="PRINTS" id="PR00133">
    <property type="entry name" value="GLHYDRLASE3"/>
</dbReference>
<comment type="similarity">
    <text evidence="1">Belongs to the glycosyl hydrolase 3 family.</text>
</comment>
<dbReference type="Gene3D" id="3.40.50.1700">
    <property type="entry name" value="Glycoside hydrolase family 3 C-terminal domain"/>
    <property type="match status" value="1"/>
</dbReference>
<evidence type="ECO:0000256" key="3">
    <source>
        <dbReference type="SAM" id="MobiDB-lite"/>
    </source>
</evidence>
<dbReference type="InterPro" id="IPR036881">
    <property type="entry name" value="Glyco_hydro_3_C_sf"/>
</dbReference>
<dbReference type="Gene3D" id="3.20.20.300">
    <property type="entry name" value="Glycoside hydrolase, family 3, N-terminal domain"/>
    <property type="match status" value="1"/>
</dbReference>
<gene>
    <name evidence="5" type="ORF">GCM10025867_02110</name>
</gene>
<dbReference type="Pfam" id="PF01915">
    <property type="entry name" value="Glyco_hydro_3_C"/>
    <property type="match status" value="1"/>
</dbReference>
<sequence length="796" mass="84766">MSSPRDQEPAFDIDDVIARMTLEEKLAQLVGLWLQLDDSSHAGGDIAPMQHEMLSNVPDFDTFTRHGLGQLTRPLGSQRSTPEQMMTAVDRVQESVTAHSRFDIPALVHEEILTGLQLFGAATYPTPLAWGSTWDTELITRMGEQIGSSMKAMGIHLGLAPVLDVVRDPRWGRVEECIAEDPYLVGVIGSAYVVGVQSQGVGATLKHFLGYSNSQAGRNLAPVHAGPREILEVFSVPFEMAVKLARPHAVMHSYAEIDGVPVAADKTLLTGLLRDRWGFDGTVVADYFGVAFLHTLHDVASSIGDAAALALIAGVDVELPTGNAYLEPLADQVRQGLVPIDVVDTAVRRVLRQKQDLSVRRVARESTKTVDLDPPSARAVAQQIAEKSVVLLANSTGLLPLNDLQRIALIGPNADSAEALMGNYSFTNHVEAPPGASLGIDVPTIFEALAAEVGDHHIRYAIGCELGEPVAPEAGDDPLIAEAVDVARASDVCVVVVGDRAGLFGRGTVGEGSDAELLELPGRQQELVDALIATGTPVILVLVTGRPYPVGRWEEQAAAIVQSFFPGEEGGSAIAGVISGRVNPSGRLPVSIPKRPGGQPYNYRHPRLGGPTPISNIDPSPAFAFGHGLTYTTFHHANLEVAADGNSDTASTITVTCSVYNKGDRQGSDVVQLYVHDVAASVTRPLRQLIGWARVDLPAGASAAVRFTVHTDRLGLVNRDLNWVVEPGEFEFTIASSATAEGLSRRLTLRGSRAFSVRTDTSPPPPPSPRKIGDPHALRRKLLSRISAAGTVSGGP</sequence>
<dbReference type="SMART" id="SM01217">
    <property type="entry name" value="Fn3_like"/>
    <property type="match status" value="1"/>
</dbReference>
<dbReference type="PANTHER" id="PTHR42715:SF10">
    <property type="entry name" value="BETA-GLUCOSIDASE"/>
    <property type="match status" value="1"/>
</dbReference>
<dbReference type="Proteomes" id="UP001321486">
    <property type="component" value="Chromosome"/>
</dbReference>
<protein>
    <submittedName>
        <fullName evidence="5">Beta-glucosidase</fullName>
    </submittedName>
</protein>
<dbReference type="Pfam" id="PF00933">
    <property type="entry name" value="Glyco_hydro_3"/>
    <property type="match status" value="1"/>
</dbReference>
<keyword evidence="6" id="KW-1185">Reference proteome</keyword>
<proteinExistence type="inferred from homology"/>
<evidence type="ECO:0000313" key="6">
    <source>
        <dbReference type="Proteomes" id="UP001321486"/>
    </source>
</evidence>
<organism evidence="5 6">
    <name type="scientific">Frondihabitans sucicola</name>
    <dbReference type="NCBI Taxonomy" id="1268041"/>
    <lineage>
        <taxon>Bacteria</taxon>
        <taxon>Bacillati</taxon>
        <taxon>Actinomycetota</taxon>
        <taxon>Actinomycetes</taxon>
        <taxon>Micrococcales</taxon>
        <taxon>Microbacteriaceae</taxon>
        <taxon>Frondihabitans</taxon>
    </lineage>
</organism>
<name>A0ABM8GHV7_9MICO</name>
<evidence type="ECO:0000256" key="1">
    <source>
        <dbReference type="ARBA" id="ARBA00005336"/>
    </source>
</evidence>
<dbReference type="InterPro" id="IPR013783">
    <property type="entry name" value="Ig-like_fold"/>
</dbReference>
<dbReference type="Gene3D" id="2.60.40.10">
    <property type="entry name" value="Immunoglobulins"/>
    <property type="match status" value="1"/>
</dbReference>
<dbReference type="PANTHER" id="PTHR42715">
    <property type="entry name" value="BETA-GLUCOSIDASE"/>
    <property type="match status" value="1"/>
</dbReference>
<dbReference type="EMBL" id="AP027732">
    <property type="protein sequence ID" value="BDZ47970.1"/>
    <property type="molecule type" value="Genomic_DNA"/>
</dbReference>
<accession>A0ABM8GHV7</accession>
<dbReference type="SUPFAM" id="SSF51445">
    <property type="entry name" value="(Trans)glycosidases"/>
    <property type="match status" value="1"/>
</dbReference>
<evidence type="ECO:0000256" key="2">
    <source>
        <dbReference type="ARBA" id="ARBA00022801"/>
    </source>
</evidence>
<dbReference type="InterPro" id="IPR050288">
    <property type="entry name" value="Cellulose_deg_GH3"/>
</dbReference>
<dbReference type="Pfam" id="PF14310">
    <property type="entry name" value="Fn3-like"/>
    <property type="match status" value="1"/>
</dbReference>
<feature type="domain" description="Fibronectin type III-like" evidence="4">
    <location>
        <begin position="669"/>
        <end position="738"/>
    </location>
</feature>
<dbReference type="InterPro" id="IPR026891">
    <property type="entry name" value="Fn3-like"/>
</dbReference>
<feature type="region of interest" description="Disordered" evidence="3">
    <location>
        <begin position="756"/>
        <end position="775"/>
    </location>
</feature>
<dbReference type="InterPro" id="IPR001764">
    <property type="entry name" value="Glyco_hydro_3_N"/>
</dbReference>
<keyword evidence="2" id="KW-0378">Hydrolase</keyword>
<dbReference type="InterPro" id="IPR036962">
    <property type="entry name" value="Glyco_hydro_3_N_sf"/>
</dbReference>